<protein>
    <submittedName>
        <fullName evidence="1">Uncharacterized protein</fullName>
    </submittedName>
</protein>
<dbReference type="AlphaFoldDB" id="X1JCP1"/>
<gene>
    <name evidence="1" type="ORF">S06H3_00145</name>
</gene>
<comment type="caution">
    <text evidence="1">The sequence shown here is derived from an EMBL/GenBank/DDBJ whole genome shotgun (WGS) entry which is preliminary data.</text>
</comment>
<organism evidence="1">
    <name type="scientific">marine sediment metagenome</name>
    <dbReference type="NCBI Taxonomy" id="412755"/>
    <lineage>
        <taxon>unclassified sequences</taxon>
        <taxon>metagenomes</taxon>
        <taxon>ecological metagenomes</taxon>
    </lineage>
</organism>
<dbReference type="EMBL" id="BARV01000022">
    <property type="protein sequence ID" value="GAH91762.1"/>
    <property type="molecule type" value="Genomic_DNA"/>
</dbReference>
<proteinExistence type="predicted"/>
<name>X1JCP1_9ZZZZ</name>
<reference evidence="1" key="1">
    <citation type="journal article" date="2014" name="Front. Microbiol.">
        <title>High frequency of phylogenetically diverse reductive dehalogenase-homologous genes in deep subseafloor sedimentary metagenomes.</title>
        <authorList>
            <person name="Kawai M."/>
            <person name="Futagami T."/>
            <person name="Toyoda A."/>
            <person name="Takaki Y."/>
            <person name="Nishi S."/>
            <person name="Hori S."/>
            <person name="Arai W."/>
            <person name="Tsubouchi T."/>
            <person name="Morono Y."/>
            <person name="Uchiyama I."/>
            <person name="Ito T."/>
            <person name="Fujiyama A."/>
            <person name="Inagaki F."/>
            <person name="Takami H."/>
        </authorList>
    </citation>
    <scope>NUCLEOTIDE SEQUENCE</scope>
    <source>
        <strain evidence="1">Expedition CK06-06</strain>
    </source>
</reference>
<accession>X1JCP1</accession>
<sequence>MEIFTEIVTRSENRVITCYVSLADVIPAPLTQIVTIHVLKVIAKDKGVMM</sequence>
<evidence type="ECO:0000313" key="1">
    <source>
        <dbReference type="EMBL" id="GAH91762.1"/>
    </source>
</evidence>